<evidence type="ECO:0000313" key="8">
    <source>
        <dbReference type="Proteomes" id="UP001165160"/>
    </source>
</evidence>
<feature type="transmembrane region" description="Helical" evidence="5">
    <location>
        <begin position="552"/>
        <end position="572"/>
    </location>
</feature>
<feature type="active site" description="Proton acceptor" evidence="3">
    <location>
        <position position="232"/>
    </location>
</feature>
<dbReference type="InterPro" id="IPR000407">
    <property type="entry name" value="GDA1_CD39_NTPase"/>
</dbReference>
<dbReference type="AlphaFoldDB" id="A0A9W7BBN1"/>
<gene>
    <name evidence="7" type="ORF">TrVE_jg5114</name>
</gene>
<dbReference type="CDD" id="cd24003">
    <property type="entry name" value="ASKHA_NBD_GDA1_CD39_NTPase"/>
    <property type="match status" value="1"/>
</dbReference>
<evidence type="ECO:0000256" key="1">
    <source>
        <dbReference type="ARBA" id="ARBA00009283"/>
    </source>
</evidence>
<dbReference type="Proteomes" id="UP001165160">
    <property type="component" value="Unassembled WGS sequence"/>
</dbReference>
<evidence type="ECO:0000256" key="4">
    <source>
        <dbReference type="PIRSR" id="PIRSR600407-2"/>
    </source>
</evidence>
<evidence type="ECO:0000256" key="6">
    <source>
        <dbReference type="SAM" id="SignalP"/>
    </source>
</evidence>
<feature type="signal peptide" evidence="6">
    <location>
        <begin position="1"/>
        <end position="19"/>
    </location>
</feature>
<dbReference type="GO" id="GO:0009134">
    <property type="term" value="P:nucleoside diphosphate catabolic process"/>
    <property type="evidence" value="ECO:0007669"/>
    <property type="project" value="TreeGrafter"/>
</dbReference>
<keyword evidence="6" id="KW-0732">Signal</keyword>
<dbReference type="GO" id="GO:0016020">
    <property type="term" value="C:membrane"/>
    <property type="evidence" value="ECO:0007669"/>
    <property type="project" value="TreeGrafter"/>
</dbReference>
<reference evidence="8" key="1">
    <citation type="journal article" date="2023" name="Commun. Biol.">
        <title>Genome analysis of Parmales, the sister group of diatoms, reveals the evolutionary specialization of diatoms from phago-mixotrophs to photoautotrophs.</title>
        <authorList>
            <person name="Ban H."/>
            <person name="Sato S."/>
            <person name="Yoshikawa S."/>
            <person name="Yamada K."/>
            <person name="Nakamura Y."/>
            <person name="Ichinomiya M."/>
            <person name="Sato N."/>
            <person name="Blanc-Mathieu R."/>
            <person name="Endo H."/>
            <person name="Kuwata A."/>
            <person name="Ogata H."/>
        </authorList>
    </citation>
    <scope>NUCLEOTIDE SEQUENCE [LARGE SCALE GENOMIC DNA]</scope>
    <source>
        <strain evidence="8">NIES 3699</strain>
    </source>
</reference>
<comment type="caution">
    <text evidence="7">The sequence shown here is derived from an EMBL/GenBank/DDBJ whole genome shotgun (WGS) entry which is preliminary data.</text>
</comment>
<dbReference type="Gene3D" id="3.30.420.150">
    <property type="entry name" value="Exopolyphosphatase. Domain 2"/>
    <property type="match status" value="1"/>
</dbReference>
<dbReference type="PANTHER" id="PTHR11782">
    <property type="entry name" value="ADENOSINE/GUANOSINE DIPHOSPHATASE"/>
    <property type="match status" value="1"/>
</dbReference>
<keyword evidence="5" id="KW-0812">Transmembrane</keyword>
<evidence type="ECO:0000256" key="2">
    <source>
        <dbReference type="ARBA" id="ARBA00022801"/>
    </source>
</evidence>
<accession>A0A9W7BBN1</accession>
<keyword evidence="5" id="KW-0472">Membrane</keyword>
<dbReference type="Gene3D" id="3.30.420.40">
    <property type="match status" value="1"/>
</dbReference>
<protein>
    <recommendedName>
        <fullName evidence="9">Apyrase</fullName>
    </recommendedName>
</protein>
<evidence type="ECO:0000256" key="5">
    <source>
        <dbReference type="SAM" id="Phobius"/>
    </source>
</evidence>
<dbReference type="Pfam" id="PF01150">
    <property type="entry name" value="GDA1_CD39"/>
    <property type="match status" value="1"/>
</dbReference>
<keyword evidence="4" id="KW-0547">Nucleotide-binding</keyword>
<comment type="similarity">
    <text evidence="1">Belongs to the GDA1/CD39 NTPase family.</text>
</comment>
<keyword evidence="5" id="KW-1133">Transmembrane helix</keyword>
<evidence type="ECO:0000256" key="3">
    <source>
        <dbReference type="PIRSR" id="PIRSR600407-1"/>
    </source>
</evidence>
<organism evidence="7 8">
    <name type="scientific">Triparma verrucosa</name>
    <dbReference type="NCBI Taxonomy" id="1606542"/>
    <lineage>
        <taxon>Eukaryota</taxon>
        <taxon>Sar</taxon>
        <taxon>Stramenopiles</taxon>
        <taxon>Ochrophyta</taxon>
        <taxon>Bolidophyceae</taxon>
        <taxon>Parmales</taxon>
        <taxon>Triparmaceae</taxon>
        <taxon>Triparma</taxon>
    </lineage>
</organism>
<keyword evidence="4" id="KW-0067">ATP-binding</keyword>
<dbReference type="GO" id="GO:0005524">
    <property type="term" value="F:ATP binding"/>
    <property type="evidence" value="ECO:0007669"/>
    <property type="project" value="UniProtKB-KW"/>
</dbReference>
<evidence type="ECO:0008006" key="9">
    <source>
        <dbReference type="Google" id="ProtNLM"/>
    </source>
</evidence>
<proteinExistence type="inferred from homology"/>
<feature type="binding site" evidence="4">
    <location>
        <begin position="272"/>
        <end position="276"/>
    </location>
    <ligand>
        <name>ATP</name>
        <dbReference type="ChEBI" id="CHEBI:30616"/>
    </ligand>
</feature>
<dbReference type="EMBL" id="BRXX01000044">
    <property type="protein sequence ID" value="GMH84990.1"/>
    <property type="molecule type" value="Genomic_DNA"/>
</dbReference>
<name>A0A9W7BBN1_9STRA</name>
<keyword evidence="2" id="KW-0378">Hydrolase</keyword>
<sequence length="610" mass="68211">MKFFFFILLTLQCAALSLAAESFNPHHPLRYDQADTLAYDLASAGDSAGDFSDYEARVRDYDMYETPIPGMLLTSPKSSPLPSPSTSHVLMIDAGSGGSRLHIYEHLERKFNILPPPLTDVTTDSRWTSRLKPGISTFDTVEPEYLPEVLAEYLSPLLHFAQNVLKDKKDSWEDFPIYLKATGGMRTLPTEARHRIIDAVRSLFNNDYPEFFHNPFGFQSKEQIRVISGEEEAIYGWTAINYLMGNLIETSYGSGTVSNPPNKTFGALDMGGASTQISFYEPHEDILSGLFKLQLGEGKHWNVYAHSFLYFGVNLGRERLGARIVHASGGPPQGEYYNPCLPGSYSTAFSSSIHLNSNGLESWKPSSVNSSYTVTFRGGEASGSYEKCSHLTDGLLRLESNGWCKFAHGGDCSFAGIYQPPLPFQSQNFGEFFAFANYLHLWKFAKLPVKASIQELKKKAVEICAMSWSELQEYDRKELRGKTDEDELPNMCFLASYAHSMLSKGYGFTPDTNITVASVVGGQKIGWALGASLYEINSLPWEYSNSQAERTFSWAGVAFNVGLLCCCALLSYKVYVEREKNKDATTKHEKRYRYEHYGSVVEEAGLLNNE</sequence>
<keyword evidence="8" id="KW-1185">Reference proteome</keyword>
<feature type="chain" id="PRO_5040979300" description="Apyrase" evidence="6">
    <location>
        <begin position="20"/>
        <end position="610"/>
    </location>
</feature>
<evidence type="ECO:0000313" key="7">
    <source>
        <dbReference type="EMBL" id="GMH84990.1"/>
    </source>
</evidence>
<dbReference type="PANTHER" id="PTHR11782:SF83">
    <property type="entry name" value="GUANOSINE-DIPHOSPHATASE"/>
    <property type="match status" value="1"/>
</dbReference>
<dbReference type="GO" id="GO:0017110">
    <property type="term" value="F:nucleoside diphosphate phosphatase activity"/>
    <property type="evidence" value="ECO:0007669"/>
    <property type="project" value="TreeGrafter"/>
</dbReference>